<dbReference type="Pfam" id="PF00436">
    <property type="entry name" value="SSB"/>
    <property type="match status" value="1"/>
</dbReference>
<evidence type="ECO:0000313" key="5">
    <source>
        <dbReference type="EMBL" id="ELA09395.1"/>
    </source>
</evidence>
<dbReference type="InterPro" id="IPR011344">
    <property type="entry name" value="ssDNA-bd"/>
</dbReference>
<dbReference type="STRING" id="1230338.MOMA_03295"/>
<dbReference type="PROSITE" id="PS50935">
    <property type="entry name" value="SSB"/>
    <property type="match status" value="1"/>
</dbReference>
<feature type="region of interest" description="Disordered" evidence="4">
    <location>
        <begin position="110"/>
        <end position="249"/>
    </location>
</feature>
<evidence type="ECO:0000256" key="3">
    <source>
        <dbReference type="RuleBase" id="RU000524"/>
    </source>
</evidence>
<reference evidence="5 6" key="1">
    <citation type="journal article" date="2013" name="Genome Announc.">
        <title>Genome Sequence of Moraxella macacae 0408225, a Novel Bacterial Species Isolated from a Cynomolgus Macaque with Epistaxis.</title>
        <authorList>
            <person name="Ladner J.T."/>
            <person name="Whitehouse C.A."/>
            <person name="Koroleva G.I."/>
            <person name="Palacios G.F."/>
        </authorList>
    </citation>
    <scope>NUCLEOTIDE SEQUENCE [LARGE SCALE GENOMIC DNA]</scope>
    <source>
        <strain evidence="5 6">0408225</strain>
    </source>
</reference>
<evidence type="ECO:0000313" key="6">
    <source>
        <dbReference type="Proteomes" id="UP000023795"/>
    </source>
</evidence>
<gene>
    <name evidence="5" type="ORF">MOMA_03295</name>
</gene>
<dbReference type="eggNOG" id="COG0629">
    <property type="taxonomic scope" value="Bacteria"/>
</dbReference>
<sequence>MRGVNKVIIVGRLGNDPVTRQFANGGNVTNISVATSEQWTDKQTGDRREATEWHRVSFFGKLADIAANYLKKGSAVYVEGSLRTSKYTDQNGIERYATDIRAETLQMLDSNPNYQNNQNGGFANNHFNNQNNNGFNNGFNNNHNNNANSHASNNNANSNVNNNANNRYPSNYQNTHQSNQGQPNQGQNQSFNQQNNPYQTNPQNGFNPNQNNLNDKPIANNTGYESNNFMQNSPSSAKSTAPKTEASDDDIPFMYVSNKLVGIV</sequence>
<dbReference type="RefSeq" id="WP_009767215.1">
    <property type="nucleotide sequence ID" value="NZ_ANIN01000001.1"/>
</dbReference>
<dbReference type="Gene3D" id="2.40.50.140">
    <property type="entry name" value="Nucleic acid-binding proteins"/>
    <property type="match status" value="1"/>
</dbReference>
<evidence type="ECO:0000256" key="1">
    <source>
        <dbReference type="ARBA" id="ARBA00023125"/>
    </source>
</evidence>
<feature type="compositionally biased region" description="Low complexity" evidence="4">
    <location>
        <begin position="113"/>
        <end position="214"/>
    </location>
</feature>
<dbReference type="Proteomes" id="UP000023795">
    <property type="component" value="Unassembled WGS sequence"/>
</dbReference>
<dbReference type="PATRIC" id="fig|1230338.3.peg.716"/>
<comment type="caution">
    <text evidence="2">Lacks conserved residue(s) required for the propagation of feature annotation.</text>
</comment>
<dbReference type="SUPFAM" id="SSF50249">
    <property type="entry name" value="Nucleic acid-binding proteins"/>
    <property type="match status" value="1"/>
</dbReference>
<organism evidence="5 6">
    <name type="scientific">Moraxella macacae 0408225</name>
    <dbReference type="NCBI Taxonomy" id="1230338"/>
    <lineage>
        <taxon>Bacteria</taxon>
        <taxon>Pseudomonadati</taxon>
        <taxon>Pseudomonadota</taxon>
        <taxon>Gammaproteobacteria</taxon>
        <taxon>Moraxellales</taxon>
        <taxon>Moraxellaceae</taxon>
        <taxon>Moraxella</taxon>
    </lineage>
</organism>
<evidence type="ECO:0000256" key="2">
    <source>
        <dbReference type="HAMAP-Rule" id="MF_00984"/>
    </source>
</evidence>
<evidence type="ECO:0000256" key="4">
    <source>
        <dbReference type="SAM" id="MobiDB-lite"/>
    </source>
</evidence>
<dbReference type="GO" id="GO:0006260">
    <property type="term" value="P:DNA replication"/>
    <property type="evidence" value="ECO:0007669"/>
    <property type="project" value="InterPro"/>
</dbReference>
<proteinExistence type="inferred from homology"/>
<dbReference type="HAMAP" id="MF_00984">
    <property type="entry name" value="SSB"/>
    <property type="match status" value="1"/>
</dbReference>
<comment type="caution">
    <text evidence="5">The sequence shown here is derived from an EMBL/GenBank/DDBJ whole genome shotgun (WGS) entry which is preliminary data.</text>
</comment>
<dbReference type="CDD" id="cd04496">
    <property type="entry name" value="SSB_OBF"/>
    <property type="match status" value="1"/>
</dbReference>
<dbReference type="PANTHER" id="PTHR10302:SF27">
    <property type="entry name" value="SINGLE-STRANDED DNA-BINDING PROTEIN"/>
    <property type="match status" value="1"/>
</dbReference>
<dbReference type="GO" id="GO:0003697">
    <property type="term" value="F:single-stranded DNA binding"/>
    <property type="evidence" value="ECO:0007669"/>
    <property type="project" value="UniProtKB-UniRule"/>
</dbReference>
<protein>
    <recommendedName>
        <fullName evidence="2 3">Single-stranded DNA-binding protein</fullName>
        <shortName evidence="2">SSB</shortName>
    </recommendedName>
</protein>
<feature type="compositionally biased region" description="Polar residues" evidence="4">
    <location>
        <begin position="219"/>
        <end position="242"/>
    </location>
</feature>
<dbReference type="EMBL" id="ANIN01000001">
    <property type="protein sequence ID" value="ELA09395.1"/>
    <property type="molecule type" value="Genomic_DNA"/>
</dbReference>
<dbReference type="GO" id="GO:0009295">
    <property type="term" value="C:nucleoid"/>
    <property type="evidence" value="ECO:0007669"/>
    <property type="project" value="TreeGrafter"/>
</dbReference>
<comment type="subunit">
    <text evidence="2">Homotetramer.</text>
</comment>
<keyword evidence="6" id="KW-1185">Reference proteome</keyword>
<dbReference type="InterPro" id="IPR012340">
    <property type="entry name" value="NA-bd_OB-fold"/>
</dbReference>
<dbReference type="AlphaFoldDB" id="L2F912"/>
<accession>L2F912</accession>
<name>L2F912_9GAMM</name>
<dbReference type="OrthoDB" id="9809878at2"/>
<dbReference type="PANTHER" id="PTHR10302">
    <property type="entry name" value="SINGLE-STRANDED DNA-BINDING PROTEIN"/>
    <property type="match status" value="1"/>
</dbReference>
<dbReference type="NCBIfam" id="TIGR00621">
    <property type="entry name" value="ssb"/>
    <property type="match status" value="1"/>
</dbReference>
<dbReference type="InterPro" id="IPR000424">
    <property type="entry name" value="Primosome_PriB/ssb"/>
</dbReference>
<keyword evidence="1 2" id="KW-0238">DNA-binding</keyword>